<dbReference type="InterPro" id="IPR036047">
    <property type="entry name" value="F-box-like_dom_sf"/>
</dbReference>
<dbReference type="Gene3D" id="3.80.10.10">
    <property type="entry name" value="Ribonuclease Inhibitor"/>
    <property type="match status" value="1"/>
</dbReference>
<dbReference type="PANTHER" id="PTHR38926">
    <property type="entry name" value="F-BOX DOMAIN CONTAINING PROTEIN, EXPRESSED"/>
    <property type="match status" value="1"/>
</dbReference>
<dbReference type="SUPFAM" id="SSF52047">
    <property type="entry name" value="RNI-like"/>
    <property type="match status" value="1"/>
</dbReference>
<dbReference type="OrthoDB" id="3359674at2759"/>
<name>A0A9P5YYQ0_9AGAR</name>
<reference evidence="2" key="1">
    <citation type="submission" date="2020-11" db="EMBL/GenBank/DDBJ databases">
        <authorList>
            <consortium name="DOE Joint Genome Institute"/>
            <person name="Ahrendt S."/>
            <person name="Riley R."/>
            <person name="Andreopoulos W."/>
            <person name="Labutti K."/>
            <person name="Pangilinan J."/>
            <person name="Ruiz-Duenas F.J."/>
            <person name="Barrasa J.M."/>
            <person name="Sanchez-Garcia M."/>
            <person name="Camarero S."/>
            <person name="Miyauchi S."/>
            <person name="Serrano A."/>
            <person name="Linde D."/>
            <person name="Babiker R."/>
            <person name="Drula E."/>
            <person name="Ayuso-Fernandez I."/>
            <person name="Pacheco R."/>
            <person name="Padilla G."/>
            <person name="Ferreira P."/>
            <person name="Barriuso J."/>
            <person name="Kellner H."/>
            <person name="Castanera R."/>
            <person name="Alfaro M."/>
            <person name="Ramirez L."/>
            <person name="Pisabarro A.G."/>
            <person name="Kuo A."/>
            <person name="Tritt A."/>
            <person name="Lipzen A."/>
            <person name="He G."/>
            <person name="Yan M."/>
            <person name="Ng V."/>
            <person name="Cullen D."/>
            <person name="Martin F."/>
            <person name="Rosso M.-N."/>
            <person name="Henrissat B."/>
            <person name="Hibbett D."/>
            <person name="Martinez A.T."/>
            <person name="Grigoriev I.V."/>
        </authorList>
    </citation>
    <scope>NUCLEOTIDE SEQUENCE</scope>
    <source>
        <strain evidence="2">CIRM-BRFM 674</strain>
    </source>
</reference>
<dbReference type="SUPFAM" id="SSF81383">
    <property type="entry name" value="F-box domain"/>
    <property type="match status" value="1"/>
</dbReference>
<dbReference type="Proteomes" id="UP000807469">
    <property type="component" value="Unassembled WGS sequence"/>
</dbReference>
<sequence length="439" mass="50534">VLPPELLIEIFAYCVANERLSPLTLREVCSWWHTIVDASPRLWQIIHLNDAYGAMLTEQQAALWTTRSQPFKYDIELKVVDPQAILPLVSPLLSSVDRWRSFRLASNNDDELLSPEFRLTPDTLTHLHLCLHDNDQDEWDDDEPRITFSPISPDDVSTYAMNLWISKLPSPRLLPSLRFVHVTIAEGGQSGLHTQPNEILDFLTACPELESFFLSGWPHDNPINETLPIVNLQNLITLHLKSTCFARALLSSLHTPRLQNLYLAHLNVDFQLMTEYHDIGDSEDEARDFSQSPSSDQATGMGLRTLINRSYPPIRVLEMDFCDMRTKDFKYVFDRLPNLEDFHIVASDMSDKVIDLFRPYRVPMKNSTILRLPRLRKLKLTNCQRLSGKAIVDALTERVHWTDRERPSNTLWDVSISGCDGFTNRDRFLLSTVLGNRLR</sequence>
<evidence type="ECO:0000313" key="2">
    <source>
        <dbReference type="EMBL" id="KAF9478197.1"/>
    </source>
</evidence>
<dbReference type="AlphaFoldDB" id="A0A9P5YYQ0"/>
<proteinExistence type="predicted"/>
<protein>
    <recommendedName>
        <fullName evidence="1">F-box domain-containing protein</fullName>
    </recommendedName>
</protein>
<dbReference type="PROSITE" id="PS50181">
    <property type="entry name" value="FBOX"/>
    <property type="match status" value="1"/>
</dbReference>
<accession>A0A9P5YYQ0</accession>
<dbReference type="PANTHER" id="PTHR38926:SF5">
    <property type="entry name" value="F-BOX AND LEUCINE-RICH REPEAT PROTEIN 6"/>
    <property type="match status" value="1"/>
</dbReference>
<organism evidence="2 3">
    <name type="scientific">Pholiota conissans</name>
    <dbReference type="NCBI Taxonomy" id="109636"/>
    <lineage>
        <taxon>Eukaryota</taxon>
        <taxon>Fungi</taxon>
        <taxon>Dikarya</taxon>
        <taxon>Basidiomycota</taxon>
        <taxon>Agaricomycotina</taxon>
        <taxon>Agaricomycetes</taxon>
        <taxon>Agaricomycetidae</taxon>
        <taxon>Agaricales</taxon>
        <taxon>Agaricineae</taxon>
        <taxon>Strophariaceae</taxon>
        <taxon>Pholiota</taxon>
    </lineage>
</organism>
<comment type="caution">
    <text evidence="2">The sequence shown here is derived from an EMBL/GenBank/DDBJ whole genome shotgun (WGS) entry which is preliminary data.</text>
</comment>
<feature type="domain" description="F-box" evidence="1">
    <location>
        <begin position="1"/>
        <end position="46"/>
    </location>
</feature>
<dbReference type="InterPro" id="IPR001810">
    <property type="entry name" value="F-box_dom"/>
</dbReference>
<evidence type="ECO:0000259" key="1">
    <source>
        <dbReference type="PROSITE" id="PS50181"/>
    </source>
</evidence>
<dbReference type="Gene3D" id="1.20.1280.50">
    <property type="match status" value="1"/>
</dbReference>
<keyword evidence="3" id="KW-1185">Reference proteome</keyword>
<dbReference type="InterPro" id="IPR032675">
    <property type="entry name" value="LRR_dom_sf"/>
</dbReference>
<feature type="non-terminal residue" evidence="2">
    <location>
        <position position="1"/>
    </location>
</feature>
<gene>
    <name evidence="2" type="ORF">BDN70DRAFT_789014</name>
</gene>
<feature type="non-terminal residue" evidence="2">
    <location>
        <position position="439"/>
    </location>
</feature>
<evidence type="ECO:0000313" key="3">
    <source>
        <dbReference type="Proteomes" id="UP000807469"/>
    </source>
</evidence>
<dbReference type="EMBL" id="MU155240">
    <property type="protein sequence ID" value="KAF9478197.1"/>
    <property type="molecule type" value="Genomic_DNA"/>
</dbReference>